<evidence type="ECO:0000313" key="2">
    <source>
        <dbReference type="Proteomes" id="UP000681586"/>
    </source>
</evidence>
<dbReference type="RefSeq" id="WP_212576910.1">
    <property type="nucleotide sequence ID" value="NZ_JAAQPD010000007.1"/>
</dbReference>
<organism evidence="1 2">
    <name type="scientific">Mammaliicoccus fleurettii</name>
    <dbReference type="NCBI Taxonomy" id="150056"/>
    <lineage>
        <taxon>Bacteria</taxon>
        <taxon>Bacillati</taxon>
        <taxon>Bacillota</taxon>
        <taxon>Bacilli</taxon>
        <taxon>Bacillales</taxon>
        <taxon>Staphylococcaceae</taxon>
        <taxon>Mammaliicoccus</taxon>
    </lineage>
</organism>
<name>A0ABS5ML81_9STAP</name>
<gene>
    <name evidence="1" type="ORF">JJQ58_02820</name>
</gene>
<protein>
    <submittedName>
        <fullName evidence="1">Uncharacterized protein</fullName>
    </submittedName>
</protein>
<sequence length="63" mass="7612">MLNKCTENKTYIREIRRHVWQDDLDIIEDLRFVDTIKKSYKLRSQTVERRFGDAKEQPSLNAV</sequence>
<evidence type="ECO:0000313" key="1">
    <source>
        <dbReference type="EMBL" id="MBS3696416.1"/>
    </source>
</evidence>
<keyword evidence="2" id="KW-1185">Reference proteome</keyword>
<accession>A0ABS5ML81</accession>
<reference evidence="1 2" key="1">
    <citation type="submission" date="2021-05" db="EMBL/GenBank/DDBJ databases">
        <title>Staphylococcus fleurettii isolated from lake water in First Nation community in Manitoba, Canada.</title>
        <authorList>
            <person name="Bashar S."/>
            <person name="Murdock A."/>
            <person name="Patidar R."/>
            <person name="Golding G."/>
            <person name="Farenhorst A."/>
            <person name="Kumar A."/>
        </authorList>
    </citation>
    <scope>NUCLEOTIDE SEQUENCE [LARGE SCALE GENOMIC DNA]</scope>
    <source>
        <strain evidence="1 2">SF002</strain>
    </source>
</reference>
<dbReference type="EMBL" id="JAGXBM010000002">
    <property type="protein sequence ID" value="MBS3696416.1"/>
    <property type="molecule type" value="Genomic_DNA"/>
</dbReference>
<dbReference type="Proteomes" id="UP000681586">
    <property type="component" value="Unassembled WGS sequence"/>
</dbReference>
<comment type="caution">
    <text evidence="1">The sequence shown here is derived from an EMBL/GenBank/DDBJ whole genome shotgun (WGS) entry which is preliminary data.</text>
</comment>
<proteinExistence type="predicted"/>